<evidence type="ECO:0000256" key="2">
    <source>
        <dbReference type="SAM" id="MobiDB-lite"/>
    </source>
</evidence>
<keyword evidence="1" id="KW-0175">Coiled coil</keyword>
<comment type="caution">
    <text evidence="3">The sequence shown here is derived from an EMBL/GenBank/DDBJ whole genome shotgun (WGS) entry which is preliminary data.</text>
</comment>
<feature type="coiled-coil region" evidence="1">
    <location>
        <begin position="321"/>
        <end position="355"/>
    </location>
</feature>
<feature type="compositionally biased region" description="Basic and acidic residues" evidence="2">
    <location>
        <begin position="208"/>
        <end position="227"/>
    </location>
</feature>
<evidence type="ECO:0000256" key="1">
    <source>
        <dbReference type="SAM" id="Coils"/>
    </source>
</evidence>
<evidence type="ECO:0000313" key="3">
    <source>
        <dbReference type="EMBL" id="GJS54035.1"/>
    </source>
</evidence>
<dbReference type="Proteomes" id="UP001151760">
    <property type="component" value="Unassembled WGS sequence"/>
</dbReference>
<evidence type="ECO:0000313" key="4">
    <source>
        <dbReference type="Proteomes" id="UP001151760"/>
    </source>
</evidence>
<gene>
    <name evidence="3" type="ORF">Tco_0627397</name>
</gene>
<name>A0ABQ4WMF0_9ASTR</name>
<sequence>MVILMAIHLMIQYLGNPVKEIPLKRNLPDHRIKQRWRYLIPMESIYHPMLTLNVSNLSASNLSAFIIACVLSYDSIKAMVASSSFCLASLSSSSNSVCSTIIILPLSLAYGSCDACEVISFMDSDGAIRGKAFGGNKESKKTQKKLLKQQYMNFQWIQAEKDFSNQAHGSNSANTDRDCCGDLREMDLKVGRMAMLTMRGQKITNRMEGSKGEHEQRTYKEECDSGNNKDKRLVAQDDWVWTRDSEVSTCSKACLKSYETLKEHYDNLTKDFNKSQLHVRAYKAGLGFVEAGLDVYKKNEVIFEEGIKNLKLDIKLRDNSLTKLRKKFEKAKKERDDLKLTLEKFENSSKNLSKLLKIEVKGIMQFHLPTLGTSCPPKPNLILANEEEYVFSESKPKSVSKPLIKDRISDSRVEMETVFKSN</sequence>
<reference evidence="3" key="2">
    <citation type="submission" date="2022-01" db="EMBL/GenBank/DDBJ databases">
        <authorList>
            <person name="Yamashiro T."/>
            <person name="Shiraishi A."/>
            <person name="Satake H."/>
            <person name="Nakayama K."/>
        </authorList>
    </citation>
    <scope>NUCLEOTIDE SEQUENCE</scope>
</reference>
<organism evidence="3 4">
    <name type="scientific">Tanacetum coccineum</name>
    <dbReference type="NCBI Taxonomy" id="301880"/>
    <lineage>
        <taxon>Eukaryota</taxon>
        <taxon>Viridiplantae</taxon>
        <taxon>Streptophyta</taxon>
        <taxon>Embryophyta</taxon>
        <taxon>Tracheophyta</taxon>
        <taxon>Spermatophyta</taxon>
        <taxon>Magnoliopsida</taxon>
        <taxon>eudicotyledons</taxon>
        <taxon>Gunneridae</taxon>
        <taxon>Pentapetalae</taxon>
        <taxon>asterids</taxon>
        <taxon>campanulids</taxon>
        <taxon>Asterales</taxon>
        <taxon>Asteraceae</taxon>
        <taxon>Asteroideae</taxon>
        <taxon>Anthemideae</taxon>
        <taxon>Anthemidinae</taxon>
        <taxon>Tanacetum</taxon>
    </lineage>
</organism>
<keyword evidence="4" id="KW-1185">Reference proteome</keyword>
<accession>A0ABQ4WMF0</accession>
<reference evidence="3" key="1">
    <citation type="journal article" date="2022" name="Int. J. Mol. Sci.">
        <title>Draft Genome of Tanacetum Coccineum: Genomic Comparison of Closely Related Tanacetum-Family Plants.</title>
        <authorList>
            <person name="Yamashiro T."/>
            <person name="Shiraishi A."/>
            <person name="Nakayama K."/>
            <person name="Satake H."/>
        </authorList>
    </citation>
    <scope>NUCLEOTIDE SEQUENCE</scope>
</reference>
<proteinExistence type="predicted"/>
<protein>
    <submittedName>
        <fullName evidence="3">Uncharacterized protein</fullName>
    </submittedName>
</protein>
<dbReference type="EMBL" id="BQNB010008768">
    <property type="protein sequence ID" value="GJS54035.1"/>
    <property type="molecule type" value="Genomic_DNA"/>
</dbReference>
<feature type="region of interest" description="Disordered" evidence="2">
    <location>
        <begin position="206"/>
        <end position="227"/>
    </location>
</feature>